<organism evidence="3 4">
    <name type="scientific">Zea mays</name>
    <name type="common">Maize</name>
    <dbReference type="NCBI Taxonomy" id="4577"/>
    <lineage>
        <taxon>Eukaryota</taxon>
        <taxon>Viridiplantae</taxon>
        <taxon>Streptophyta</taxon>
        <taxon>Embryophyta</taxon>
        <taxon>Tracheophyta</taxon>
        <taxon>Spermatophyta</taxon>
        <taxon>Magnoliopsida</taxon>
        <taxon>Liliopsida</taxon>
        <taxon>Poales</taxon>
        <taxon>Poaceae</taxon>
        <taxon>PACMAD clade</taxon>
        <taxon>Panicoideae</taxon>
        <taxon>Andropogonodae</taxon>
        <taxon>Andropogoneae</taxon>
        <taxon>Tripsacinae</taxon>
        <taxon>Zea</taxon>
    </lineage>
</organism>
<dbReference type="Proteomes" id="UP000251960">
    <property type="component" value="Chromosome 5"/>
</dbReference>
<feature type="transmembrane region" description="Helical" evidence="2">
    <location>
        <begin position="36"/>
        <end position="56"/>
    </location>
</feature>
<proteinExistence type="predicted"/>
<dbReference type="PANTHER" id="PTHR34967:SF1">
    <property type="entry name" value="OS02G0257200 PROTEIN"/>
    <property type="match status" value="1"/>
</dbReference>
<protein>
    <submittedName>
        <fullName evidence="3">Uncharacterized protein</fullName>
    </submittedName>
</protein>
<sequence length="301" mass="32028">MVKLATARECRAYSLGAGAGSGTALRNRWEYINAGVYIFAAVLLVGGFLAQLLPWGGPSSPGLVVAAIGLAGLLAVNTHDLLAHAAGVDYRLGMVVGLDAQMGLVELGVPAVQIVGTVLMLVAVVFFVIQMERGYRHSLAMHGLNLLIAGPALWCLGSVQNICQFYERASGHVQLLQKSVQIPLLLGSTLFLIAGIVNRHDRRSRHSGFVVLGRNWAWFCLFGSLLFLAGGLLNLLKVFKTQQMGGRGLEKLRGGSQERLALEREGKVPLILEHGHGGRRGPAIPPPPPGSYKDALVSSAS</sequence>
<evidence type="ECO:0000313" key="3">
    <source>
        <dbReference type="EMBL" id="PWZ23846.1"/>
    </source>
</evidence>
<feature type="transmembrane region" description="Helical" evidence="2">
    <location>
        <begin position="141"/>
        <end position="159"/>
    </location>
</feature>
<feature type="region of interest" description="Disordered" evidence="1">
    <location>
        <begin position="273"/>
        <end position="301"/>
    </location>
</feature>
<evidence type="ECO:0000256" key="2">
    <source>
        <dbReference type="SAM" id="Phobius"/>
    </source>
</evidence>
<name>A0A3L6ES82_MAIZE</name>
<dbReference type="AlphaFoldDB" id="A0A3L6ES82"/>
<comment type="caution">
    <text evidence="3">The sequence shown here is derived from an EMBL/GenBank/DDBJ whole genome shotgun (WGS) entry which is preliminary data.</text>
</comment>
<evidence type="ECO:0000256" key="1">
    <source>
        <dbReference type="SAM" id="MobiDB-lite"/>
    </source>
</evidence>
<feature type="transmembrane region" description="Helical" evidence="2">
    <location>
        <begin position="216"/>
        <end position="236"/>
    </location>
</feature>
<dbReference type="ExpressionAtlas" id="A0A3L6ES82">
    <property type="expression patterns" value="baseline and differential"/>
</dbReference>
<accession>A0A3L6ES82</accession>
<dbReference type="PANTHER" id="PTHR34967">
    <property type="entry name" value="OS02G0257200 PROTEIN"/>
    <property type="match status" value="1"/>
</dbReference>
<evidence type="ECO:0000313" key="4">
    <source>
        <dbReference type="Proteomes" id="UP000251960"/>
    </source>
</evidence>
<keyword evidence="2" id="KW-0812">Transmembrane</keyword>
<gene>
    <name evidence="3" type="ORF">Zm00014a_013996</name>
</gene>
<keyword evidence="2" id="KW-1133">Transmembrane helix</keyword>
<dbReference type="EMBL" id="NCVQ01000006">
    <property type="protein sequence ID" value="PWZ23846.1"/>
    <property type="molecule type" value="Genomic_DNA"/>
</dbReference>
<feature type="transmembrane region" description="Helical" evidence="2">
    <location>
        <begin position="104"/>
        <end position="129"/>
    </location>
</feature>
<reference evidence="3 4" key="1">
    <citation type="journal article" date="2018" name="Nat. Genet.">
        <title>Extensive intraspecific gene order and gene structural variations between Mo17 and other maize genomes.</title>
        <authorList>
            <person name="Sun S."/>
            <person name="Zhou Y."/>
            <person name="Chen J."/>
            <person name="Shi J."/>
            <person name="Zhao H."/>
            <person name="Zhao H."/>
            <person name="Song W."/>
            <person name="Zhang M."/>
            <person name="Cui Y."/>
            <person name="Dong X."/>
            <person name="Liu H."/>
            <person name="Ma X."/>
            <person name="Jiao Y."/>
            <person name="Wang B."/>
            <person name="Wei X."/>
            <person name="Stein J.C."/>
            <person name="Glaubitz J.C."/>
            <person name="Lu F."/>
            <person name="Yu G."/>
            <person name="Liang C."/>
            <person name="Fengler K."/>
            <person name="Li B."/>
            <person name="Rafalski A."/>
            <person name="Schnable P.S."/>
            <person name="Ware D.H."/>
            <person name="Buckler E.S."/>
            <person name="Lai J."/>
        </authorList>
    </citation>
    <scope>NUCLEOTIDE SEQUENCE [LARGE SCALE GENOMIC DNA]</scope>
    <source>
        <strain evidence="4">cv. Missouri 17</strain>
        <tissue evidence="3">Seedling</tissue>
    </source>
</reference>
<feature type="transmembrane region" description="Helical" evidence="2">
    <location>
        <begin position="180"/>
        <end position="196"/>
    </location>
</feature>
<keyword evidence="2" id="KW-0472">Membrane</keyword>